<feature type="compositionally biased region" description="Basic and acidic residues" evidence="1">
    <location>
        <begin position="565"/>
        <end position="585"/>
    </location>
</feature>
<evidence type="ECO:0000256" key="1">
    <source>
        <dbReference type="SAM" id="MobiDB-lite"/>
    </source>
</evidence>
<dbReference type="RefSeq" id="XP_011639905.1">
    <property type="nucleotide sequence ID" value="XM_011641603.1"/>
</dbReference>
<sequence>MSSNKRKILALDISDEDDNFKHRRSSLKVNLSYSENLTDSGNGSLWKTEIENNEQELDAAKINRDKTTCKKNRPNLDNEHMRAVSDMNKCVLDNNNKMSVQIKEGIQLKHLTINLEDISIKEYHLETSCKHLKDLILSKTKKIFDKQNEFSIKTAMVLGNEVNHFESNINDLNIGNKSVLDTIDHHLKEKAVEEYKQYTDTSSNQQREDNYSNIIATPTNSNGWRKLEKTVDKSRLTQRRLFVENKRVEEQVKCRIIKDIVLKKSLPLLSLRQMDQNCSPILSGSNRRLSLLKTNSKLYAQSQFKNHNNTCSILQSSQNIDVGMPVICSTFIEDKAIDERKINNDVDMSNTTTNKVISMEMTEIHNGIQISKEHFLGTSSNKNTVASKLENIQHPINKVTIQNNIVYSDLSCADKKNDQNAANVHTDTIIPMQMSIEEAVRKAHDTLQTHEYNKKAKCQDERRQILYLSDSNNMNRSSLNVNTSLDAVIEIRKVRDSQKPSDYKTNITNRESESRIYDKELMINQHENANTIQTSLQMNTSIDSTSKTWQRGSNYLSKQSQITNDNDKNQDLNMDKKSSETENGKRNNIDFLENISLMERLRNISMRNQIFYDDKSRVSKMKNKDKRSMNSTEDNYSCIEGTPYPINRSYLFKSQLKHKTQNLGDTAVCSSNLMNDEKSNKIKSVALHSKSVNKTHVSTGMQETVQADAVILENISNCNPFVTQNQLMVIENMLNETKSETEKNTIISENMECIPVPKSKRKLLSLEENSQLCSITPIDEKRCISEEPTSIKRNKGIKKKYPKRKSIHSKNDTSNIKRNIIKKQMWSDSDRDASENKRKENKKTRQPRKVISKKIRIKKFVDENMLNILQGNEQNEEDCSIENRDSSNDFVKHYTISNQWNKHKSQKIVIVTTGLSKEDKSLVKSIVKFLGAAEVELNVSRRTTHVVSTGVRTVNLLRGIIRGCWLVTLEWILKSLENNAWLNPDMFEMKHFSKAVQENRKDRQLFGNSYIPELFTACGFIYVEGKTTVPCDTLKELIKTAGGHITENIKFAKIIIGANGLKETWVIDSITTGELQLTKLYQRR</sequence>
<dbReference type="KEGG" id="pbar:105428969"/>
<evidence type="ECO:0000313" key="3">
    <source>
        <dbReference type="Proteomes" id="UP000504615"/>
    </source>
</evidence>
<feature type="compositionally biased region" description="Basic residues" evidence="1">
    <location>
        <begin position="839"/>
        <end position="849"/>
    </location>
</feature>
<evidence type="ECO:0000313" key="4">
    <source>
        <dbReference type="RefSeq" id="XP_011639905.1"/>
    </source>
</evidence>
<accession>A0A6I9WCI4</accession>
<protein>
    <recommendedName>
        <fullName evidence="2">BRCT domain-containing protein</fullName>
    </recommendedName>
</protein>
<dbReference type="PANTHER" id="PTHR14625:SF3">
    <property type="entry name" value="MICROCEPHALIN"/>
    <property type="match status" value="1"/>
</dbReference>
<proteinExistence type="predicted"/>
<dbReference type="Gene3D" id="3.40.50.10190">
    <property type="entry name" value="BRCT domain"/>
    <property type="match status" value="2"/>
</dbReference>
<dbReference type="InterPro" id="IPR001357">
    <property type="entry name" value="BRCT_dom"/>
</dbReference>
<dbReference type="CDD" id="cd17736">
    <property type="entry name" value="BRCT_microcephalin_rpt2"/>
    <property type="match status" value="1"/>
</dbReference>
<dbReference type="SMART" id="SM00292">
    <property type="entry name" value="BRCT"/>
    <property type="match status" value="1"/>
</dbReference>
<dbReference type="PROSITE" id="PS50172">
    <property type="entry name" value="BRCT"/>
    <property type="match status" value="1"/>
</dbReference>
<feature type="region of interest" description="Disordered" evidence="1">
    <location>
        <begin position="786"/>
        <end position="849"/>
    </location>
</feature>
<dbReference type="GO" id="GO:0000278">
    <property type="term" value="P:mitotic cell cycle"/>
    <property type="evidence" value="ECO:0007669"/>
    <property type="project" value="TreeGrafter"/>
</dbReference>
<dbReference type="CDD" id="cd17751">
    <property type="entry name" value="BRCT_microcephalin_rpt3"/>
    <property type="match status" value="1"/>
</dbReference>
<organism evidence="3 4">
    <name type="scientific">Pogonomyrmex barbatus</name>
    <name type="common">red harvester ant</name>
    <dbReference type="NCBI Taxonomy" id="144034"/>
    <lineage>
        <taxon>Eukaryota</taxon>
        <taxon>Metazoa</taxon>
        <taxon>Ecdysozoa</taxon>
        <taxon>Arthropoda</taxon>
        <taxon>Hexapoda</taxon>
        <taxon>Insecta</taxon>
        <taxon>Pterygota</taxon>
        <taxon>Neoptera</taxon>
        <taxon>Endopterygota</taxon>
        <taxon>Hymenoptera</taxon>
        <taxon>Apocrita</taxon>
        <taxon>Aculeata</taxon>
        <taxon>Formicoidea</taxon>
        <taxon>Formicidae</taxon>
        <taxon>Myrmicinae</taxon>
        <taxon>Pogonomyrmex</taxon>
    </lineage>
</organism>
<feature type="compositionally biased region" description="Basic residues" evidence="1">
    <location>
        <begin position="792"/>
        <end position="808"/>
    </location>
</feature>
<name>A0A6I9WCI4_9HYME</name>
<dbReference type="CTD" id="79648"/>
<feature type="compositionally biased region" description="Basic and acidic residues" evidence="1">
    <location>
        <begin position="828"/>
        <end position="838"/>
    </location>
</feature>
<dbReference type="PANTHER" id="PTHR14625">
    <property type="entry name" value="MICROCEPHALIN"/>
    <property type="match status" value="1"/>
</dbReference>
<keyword evidence="3" id="KW-1185">Reference proteome</keyword>
<dbReference type="InterPro" id="IPR022047">
    <property type="entry name" value="Microcephalin-like"/>
</dbReference>
<feature type="domain" description="BRCT" evidence="2">
    <location>
        <begin position="909"/>
        <end position="989"/>
    </location>
</feature>
<feature type="region of interest" description="Disordered" evidence="1">
    <location>
        <begin position="558"/>
        <end position="585"/>
    </location>
</feature>
<dbReference type="AlphaFoldDB" id="A0A6I9WCI4"/>
<dbReference type="GeneID" id="105428969"/>
<reference evidence="4" key="1">
    <citation type="submission" date="2025-08" db="UniProtKB">
        <authorList>
            <consortium name="RefSeq"/>
        </authorList>
    </citation>
    <scope>IDENTIFICATION</scope>
</reference>
<dbReference type="SUPFAM" id="SSF52113">
    <property type="entry name" value="BRCT domain"/>
    <property type="match status" value="1"/>
</dbReference>
<evidence type="ECO:0000259" key="2">
    <source>
        <dbReference type="PROSITE" id="PS50172"/>
    </source>
</evidence>
<gene>
    <name evidence="4" type="primary">LOC105428969</name>
</gene>
<dbReference type="OrthoDB" id="2384350at2759"/>
<dbReference type="Proteomes" id="UP000504615">
    <property type="component" value="Unplaced"/>
</dbReference>
<dbReference type="InterPro" id="IPR036420">
    <property type="entry name" value="BRCT_dom_sf"/>
</dbReference>